<evidence type="ECO:0000256" key="6">
    <source>
        <dbReference type="PROSITE-ProRule" id="PRU00176"/>
    </source>
</evidence>
<dbReference type="PROSITE" id="PS50072">
    <property type="entry name" value="CSA_PPIASE_2"/>
    <property type="match status" value="1"/>
</dbReference>
<dbReference type="AlphaFoldDB" id="A0A504YSM4"/>
<feature type="region of interest" description="Disordered" evidence="7">
    <location>
        <begin position="226"/>
        <end position="246"/>
    </location>
</feature>
<comment type="subcellular location">
    <subcellularLocation>
        <location evidence="1">Membrane</location>
    </subcellularLocation>
</comment>
<evidence type="ECO:0000256" key="4">
    <source>
        <dbReference type="ARBA" id="ARBA00022989"/>
    </source>
</evidence>
<dbReference type="InterPro" id="IPR000504">
    <property type="entry name" value="RRM_dom"/>
</dbReference>
<keyword evidence="11" id="KW-0413">Isomerase</keyword>
<evidence type="ECO:0000259" key="10">
    <source>
        <dbReference type="PROSITE" id="PS50102"/>
    </source>
</evidence>
<proteinExistence type="predicted"/>
<keyword evidence="5 8" id="KW-0472">Membrane</keyword>
<dbReference type="GO" id="GO:0044183">
    <property type="term" value="F:protein folding chaperone"/>
    <property type="evidence" value="ECO:0007669"/>
    <property type="project" value="InterPro"/>
</dbReference>
<dbReference type="InterPro" id="IPR012677">
    <property type="entry name" value="Nucleotide-bd_a/b_plait_sf"/>
</dbReference>
<reference evidence="11 12" key="1">
    <citation type="submission" date="2019-04" db="EMBL/GenBank/DDBJ databases">
        <title>Annotation for the trematode Fasciola gigantica.</title>
        <authorList>
            <person name="Choi Y.-J."/>
        </authorList>
    </citation>
    <scope>NUCLEOTIDE SEQUENCE [LARGE SCALE GENOMIC DNA]</scope>
    <source>
        <strain evidence="11">Uganda_cow_1</strain>
    </source>
</reference>
<dbReference type="Pfam" id="PF00076">
    <property type="entry name" value="RRM_1"/>
    <property type="match status" value="1"/>
</dbReference>
<evidence type="ECO:0000256" key="7">
    <source>
        <dbReference type="SAM" id="MobiDB-lite"/>
    </source>
</evidence>
<dbReference type="InterPro" id="IPR005351">
    <property type="entry name" value="ASTER"/>
</dbReference>
<evidence type="ECO:0000256" key="5">
    <source>
        <dbReference type="ARBA" id="ARBA00023136"/>
    </source>
</evidence>
<dbReference type="SUPFAM" id="SSF50891">
    <property type="entry name" value="Cyclophilin-like"/>
    <property type="match status" value="1"/>
</dbReference>
<dbReference type="GO" id="GO:0003755">
    <property type="term" value="F:peptidyl-prolyl cis-trans isomerase activity"/>
    <property type="evidence" value="ECO:0007669"/>
    <property type="project" value="InterPro"/>
</dbReference>
<dbReference type="PRINTS" id="PR00153">
    <property type="entry name" value="CSAPPISMRASE"/>
</dbReference>
<dbReference type="EMBL" id="SUNJ01004639">
    <property type="protein sequence ID" value="TPP64253.1"/>
    <property type="molecule type" value="Genomic_DNA"/>
</dbReference>
<feature type="transmembrane region" description="Helical" evidence="8">
    <location>
        <begin position="78"/>
        <end position="96"/>
    </location>
</feature>
<dbReference type="InterPro" id="IPR034168">
    <property type="entry name" value="PPIE_RRM"/>
</dbReference>
<organism evidence="11 12">
    <name type="scientific">Fasciola gigantica</name>
    <name type="common">Giant liver fluke</name>
    <dbReference type="NCBI Taxonomy" id="46835"/>
    <lineage>
        <taxon>Eukaryota</taxon>
        <taxon>Metazoa</taxon>
        <taxon>Spiralia</taxon>
        <taxon>Lophotrochozoa</taxon>
        <taxon>Platyhelminthes</taxon>
        <taxon>Trematoda</taxon>
        <taxon>Digenea</taxon>
        <taxon>Plagiorchiida</taxon>
        <taxon>Echinostomata</taxon>
        <taxon>Echinostomatoidea</taxon>
        <taxon>Fasciolidae</taxon>
        <taxon>Fasciola</taxon>
    </lineage>
</organism>
<dbReference type="CDD" id="cd12347">
    <property type="entry name" value="RRM_PPIE"/>
    <property type="match status" value="1"/>
</dbReference>
<dbReference type="GO" id="GO:0003723">
    <property type="term" value="F:RNA binding"/>
    <property type="evidence" value="ECO:0007669"/>
    <property type="project" value="UniProtKB-UniRule"/>
</dbReference>
<dbReference type="Gene3D" id="2.40.100.10">
    <property type="entry name" value="Cyclophilin-like"/>
    <property type="match status" value="1"/>
</dbReference>
<dbReference type="Gene3D" id="3.30.70.330">
    <property type="match status" value="1"/>
</dbReference>
<dbReference type="InterPro" id="IPR035979">
    <property type="entry name" value="RBD_domain_sf"/>
</dbReference>
<dbReference type="SMART" id="SM00360">
    <property type="entry name" value="RRM"/>
    <property type="match status" value="1"/>
</dbReference>
<dbReference type="InterPro" id="IPR002130">
    <property type="entry name" value="Cyclophilin-type_PPIase_dom"/>
</dbReference>
<keyword evidence="3 6" id="KW-0694">RNA-binding</keyword>
<evidence type="ECO:0000256" key="3">
    <source>
        <dbReference type="ARBA" id="ARBA00022884"/>
    </source>
</evidence>
<dbReference type="GO" id="GO:0045048">
    <property type="term" value="P:protein insertion into ER membrane"/>
    <property type="evidence" value="ECO:0007669"/>
    <property type="project" value="InterPro"/>
</dbReference>
<feature type="domain" description="PPIase cyclophilin-type" evidence="9">
    <location>
        <begin position="254"/>
        <end position="308"/>
    </location>
</feature>
<dbReference type="Proteomes" id="UP000316759">
    <property type="component" value="Unassembled WGS sequence"/>
</dbReference>
<feature type="region of interest" description="Disordered" evidence="7">
    <location>
        <begin position="1"/>
        <end position="22"/>
    </location>
</feature>
<keyword evidence="2 8" id="KW-0812">Transmembrane</keyword>
<dbReference type="PROSITE" id="PS50102">
    <property type="entry name" value="RRM"/>
    <property type="match status" value="1"/>
</dbReference>
<keyword evidence="12" id="KW-1185">Reference proteome</keyword>
<evidence type="ECO:0000313" key="12">
    <source>
        <dbReference type="Proteomes" id="UP000316759"/>
    </source>
</evidence>
<dbReference type="InterPro" id="IPR029000">
    <property type="entry name" value="Cyclophilin-like_dom_sf"/>
</dbReference>
<feature type="compositionally biased region" description="Acidic residues" evidence="7">
    <location>
        <begin position="231"/>
        <end position="240"/>
    </location>
</feature>
<dbReference type="SUPFAM" id="SSF54928">
    <property type="entry name" value="RNA-binding domain, RBD"/>
    <property type="match status" value="1"/>
</dbReference>
<gene>
    <name evidence="11" type="ORF">FGIG_10284</name>
</gene>
<evidence type="ECO:0000256" key="2">
    <source>
        <dbReference type="ARBA" id="ARBA00022692"/>
    </source>
</evidence>
<dbReference type="Pfam" id="PF03669">
    <property type="entry name" value="ASTER"/>
    <property type="match status" value="1"/>
</dbReference>
<dbReference type="OrthoDB" id="193499at2759"/>
<accession>A0A504YSM4</accession>
<dbReference type="Pfam" id="PF00160">
    <property type="entry name" value="Pro_isomerase"/>
    <property type="match status" value="1"/>
</dbReference>
<evidence type="ECO:0000259" key="9">
    <source>
        <dbReference type="PROSITE" id="PS50072"/>
    </source>
</evidence>
<feature type="domain" description="RRM" evidence="10">
    <location>
        <begin position="120"/>
        <end position="198"/>
    </location>
</feature>
<dbReference type="PANTHER" id="PTHR48037:SF1">
    <property type="entry name" value="RRM DOMAIN-CONTAINING PROTEIN"/>
    <property type="match status" value="1"/>
</dbReference>
<evidence type="ECO:0000256" key="1">
    <source>
        <dbReference type="ARBA" id="ARBA00004370"/>
    </source>
</evidence>
<evidence type="ECO:0000256" key="8">
    <source>
        <dbReference type="SAM" id="Phobius"/>
    </source>
</evidence>
<sequence length="312" mass="35074">MSAPGASDPRRPNKLRRFVPLSQDSPPVDQTIDYFNFVGMLLSICGLLFEMKFAAWVAVMFALLTYANARTGEDTKQLISGFMLSVSALVICYMHNPQPMPAELPPLQLPAGTYNPVNKRIVYVGGLADQVDLPLLRAAFIPFGDIVSINMPMDYQTEKHRGFAFVEFEEMEDAISAIDNMNESEIFGRTIRVNVARPVRIREGWSKPVWSDENWLKKYGSASLELPPAEDPAEDTENDETPAKRGKRNLPRVFMDIRIGGADVGRLVIELRSDIVPRTAENFRALCTGERGFGYYNSCFHRVIPQFVSFVL</sequence>
<feature type="transmembrane region" description="Helical" evidence="8">
    <location>
        <begin position="34"/>
        <end position="66"/>
    </location>
</feature>
<dbReference type="STRING" id="46835.A0A504YSM4"/>
<protein>
    <submittedName>
        <fullName evidence="11">Peptidyl-prolyl cis-trans isomerase E</fullName>
    </submittedName>
</protein>
<evidence type="ECO:0000313" key="11">
    <source>
        <dbReference type="EMBL" id="TPP64253.1"/>
    </source>
</evidence>
<comment type="caution">
    <text evidence="11">The sequence shown here is derived from an EMBL/GenBank/DDBJ whole genome shotgun (WGS) entry which is preliminary data.</text>
</comment>
<keyword evidence="4 8" id="KW-1133">Transmembrane helix</keyword>
<dbReference type="PANTHER" id="PTHR48037">
    <property type="entry name" value="ATPASE E1"/>
    <property type="match status" value="1"/>
</dbReference>
<dbReference type="GO" id="GO:0005789">
    <property type="term" value="C:endoplasmic reticulum membrane"/>
    <property type="evidence" value="ECO:0007669"/>
    <property type="project" value="InterPro"/>
</dbReference>
<name>A0A504YSM4_FASGI</name>